<dbReference type="RefSeq" id="YP_010139052.1">
    <property type="nucleotide sequence ID" value="NC_056903.1"/>
</dbReference>
<evidence type="ECO:0000313" key="5">
    <source>
        <dbReference type="EMBL" id="QQJ94660.1"/>
    </source>
</evidence>
<dbReference type="AlphaFoldDB" id="A0A7T7A9S4"/>
<dbReference type="GO" id="GO:0019843">
    <property type="term" value="F:rRNA binding"/>
    <property type="evidence" value="ECO:0007669"/>
    <property type="project" value="InterPro"/>
</dbReference>
<keyword evidence="5" id="KW-0496">Mitochondrion</keyword>
<geneLocation type="mitochondrion" evidence="5"/>
<dbReference type="EMBL" id="MW023083">
    <property type="protein sequence ID" value="QQJ94660.1"/>
    <property type="molecule type" value="Genomic_DNA"/>
</dbReference>
<dbReference type="SUPFAM" id="SSF54686">
    <property type="entry name" value="Ribosomal protein L16p/L10e"/>
    <property type="match status" value="1"/>
</dbReference>
<dbReference type="GeneID" id="67132407"/>
<dbReference type="GO" id="GO:0003735">
    <property type="term" value="F:structural constituent of ribosome"/>
    <property type="evidence" value="ECO:0007669"/>
    <property type="project" value="InterPro"/>
</dbReference>
<dbReference type="FunFam" id="3.90.1170.10:FF:000001">
    <property type="entry name" value="50S ribosomal protein L16"/>
    <property type="match status" value="1"/>
</dbReference>
<dbReference type="PROSITE" id="PS00701">
    <property type="entry name" value="RIBOSOMAL_L16_2"/>
    <property type="match status" value="1"/>
</dbReference>
<dbReference type="InterPro" id="IPR016180">
    <property type="entry name" value="Ribosomal_uL16_dom"/>
</dbReference>
<dbReference type="CDD" id="cd01433">
    <property type="entry name" value="Ribosomal_L16_L10e"/>
    <property type="match status" value="1"/>
</dbReference>
<dbReference type="Gene3D" id="3.90.1170.10">
    <property type="entry name" value="Ribosomal protein L10e/L16"/>
    <property type="match status" value="1"/>
</dbReference>
<dbReference type="InterPro" id="IPR000114">
    <property type="entry name" value="Ribosomal_uL16_bact-type"/>
</dbReference>
<name>A0A7T7A9S4_LITUN</name>
<dbReference type="InterPro" id="IPR047873">
    <property type="entry name" value="Ribosomal_uL16"/>
</dbReference>
<reference evidence="5" key="1">
    <citation type="journal article" date="2021" name="J. Appl. Phycol.">
        <title>Mitochondrial genome of the harmful algal bloom species Odontella regia (Mediophyceae, Bacillariophyta).</title>
        <authorList>
            <person name="Wang Y."/>
            <person name="Chen Y."/>
            <person name="Wang J."/>
            <person name="Liu F."/>
            <person name="Chen N."/>
        </authorList>
    </citation>
    <scope>NUCLEOTIDE SEQUENCE</scope>
</reference>
<gene>
    <name evidence="5" type="primary">rpl16</name>
</gene>
<dbReference type="GO" id="GO:0005840">
    <property type="term" value="C:ribosome"/>
    <property type="evidence" value="ECO:0007669"/>
    <property type="project" value="UniProtKB-KW"/>
</dbReference>
<dbReference type="PANTHER" id="PTHR12220:SF13">
    <property type="entry name" value="LARGE RIBOSOMAL SUBUNIT PROTEIN UL16M"/>
    <property type="match status" value="1"/>
</dbReference>
<sequence>MFLQPKKFKYKKIQKNKRLKIKYSSNELKFGNIGLKANQSGQITARQLESARQAIVRKIKRKGKFWITVFPNIPITKKPAEVRMGKGKGNVDYWAAKVKLGQILFEIAGVNFKNAKTAFKTGKAKLPIKTIIIV</sequence>
<dbReference type="Pfam" id="PF00252">
    <property type="entry name" value="Ribosomal_L16"/>
    <property type="match status" value="1"/>
</dbReference>
<comment type="similarity">
    <text evidence="1 4">Belongs to the universal ribosomal protein uL16 family.</text>
</comment>
<evidence type="ECO:0000256" key="1">
    <source>
        <dbReference type="ARBA" id="ARBA00008931"/>
    </source>
</evidence>
<organism evidence="5">
    <name type="scientific">Lithodesmium undulatum</name>
    <name type="common">Marine centric diatom</name>
    <dbReference type="NCBI Taxonomy" id="59812"/>
    <lineage>
        <taxon>Eukaryota</taxon>
        <taxon>Sar</taxon>
        <taxon>Stramenopiles</taxon>
        <taxon>Ochrophyta</taxon>
        <taxon>Bacillariophyta</taxon>
        <taxon>Mediophyceae</taxon>
        <taxon>Lithodesmiophycidae</taxon>
        <taxon>Lithodesmiales</taxon>
        <taxon>Lithodesmiaceae</taxon>
        <taxon>Lithodesmium</taxon>
    </lineage>
</organism>
<dbReference type="PANTHER" id="PTHR12220">
    <property type="entry name" value="50S/60S RIBOSOMAL PROTEIN L16"/>
    <property type="match status" value="1"/>
</dbReference>
<protein>
    <submittedName>
        <fullName evidence="5">Ribosomal protein L16</fullName>
    </submittedName>
</protein>
<keyword evidence="2 4" id="KW-0689">Ribosomal protein</keyword>
<dbReference type="NCBIfam" id="TIGR01164">
    <property type="entry name" value="rplP_bact"/>
    <property type="match status" value="1"/>
</dbReference>
<evidence type="ECO:0000256" key="4">
    <source>
        <dbReference type="RuleBase" id="RU004413"/>
    </source>
</evidence>
<accession>A0A7T7A9S4</accession>
<dbReference type="GO" id="GO:1990904">
    <property type="term" value="C:ribonucleoprotein complex"/>
    <property type="evidence" value="ECO:0007669"/>
    <property type="project" value="UniProtKB-KW"/>
</dbReference>
<keyword evidence="3 4" id="KW-0687">Ribonucleoprotein</keyword>
<evidence type="ECO:0000256" key="3">
    <source>
        <dbReference type="ARBA" id="ARBA00023274"/>
    </source>
</evidence>
<dbReference type="PRINTS" id="PR00060">
    <property type="entry name" value="RIBOSOMALL16"/>
</dbReference>
<dbReference type="InterPro" id="IPR036920">
    <property type="entry name" value="Ribosomal_uL16_sf"/>
</dbReference>
<dbReference type="GO" id="GO:0006412">
    <property type="term" value="P:translation"/>
    <property type="evidence" value="ECO:0007669"/>
    <property type="project" value="InterPro"/>
</dbReference>
<dbReference type="InterPro" id="IPR020798">
    <property type="entry name" value="Ribosomal_uL16_CS"/>
</dbReference>
<evidence type="ECO:0000256" key="2">
    <source>
        <dbReference type="ARBA" id="ARBA00022980"/>
    </source>
</evidence>
<proteinExistence type="inferred from homology"/>